<organism evidence="2 3">
    <name type="scientific">Caerostris extrusa</name>
    <name type="common">Bark spider</name>
    <name type="synonym">Caerostris bankana</name>
    <dbReference type="NCBI Taxonomy" id="172846"/>
    <lineage>
        <taxon>Eukaryota</taxon>
        <taxon>Metazoa</taxon>
        <taxon>Ecdysozoa</taxon>
        <taxon>Arthropoda</taxon>
        <taxon>Chelicerata</taxon>
        <taxon>Arachnida</taxon>
        <taxon>Araneae</taxon>
        <taxon>Araneomorphae</taxon>
        <taxon>Entelegynae</taxon>
        <taxon>Araneoidea</taxon>
        <taxon>Araneidae</taxon>
        <taxon>Caerostris</taxon>
    </lineage>
</organism>
<protein>
    <submittedName>
        <fullName evidence="2">NEDD4-binding protein 2-like 2</fullName>
    </submittedName>
</protein>
<dbReference type="AlphaFoldDB" id="A0AAV4NDS4"/>
<evidence type="ECO:0000313" key="2">
    <source>
        <dbReference type="EMBL" id="GIX82485.1"/>
    </source>
</evidence>
<gene>
    <name evidence="2" type="primary">N4BP2L2</name>
    <name evidence="2" type="ORF">CEXT_801151</name>
</gene>
<evidence type="ECO:0000256" key="1">
    <source>
        <dbReference type="SAM" id="MobiDB-lite"/>
    </source>
</evidence>
<dbReference type="PANTHER" id="PTHR13308">
    <property type="entry name" value="NEDD4-BINDING PROTEIN 2-LIKE 1"/>
    <property type="match status" value="1"/>
</dbReference>
<dbReference type="PANTHER" id="PTHR13308:SF40">
    <property type="entry name" value="NEDD4-BINDING PROTEIN 2-LIKE 1"/>
    <property type="match status" value="1"/>
</dbReference>
<dbReference type="Pfam" id="PF13671">
    <property type="entry name" value="AAA_33"/>
    <property type="match status" value="1"/>
</dbReference>
<proteinExistence type="predicted"/>
<dbReference type="InterPro" id="IPR027417">
    <property type="entry name" value="P-loop_NTPase"/>
</dbReference>
<dbReference type="Proteomes" id="UP001054945">
    <property type="component" value="Unassembled WGS sequence"/>
</dbReference>
<evidence type="ECO:0000313" key="3">
    <source>
        <dbReference type="Proteomes" id="UP001054945"/>
    </source>
</evidence>
<feature type="region of interest" description="Disordered" evidence="1">
    <location>
        <begin position="441"/>
        <end position="469"/>
    </location>
</feature>
<keyword evidence="3" id="KW-1185">Reference proteome</keyword>
<feature type="compositionally biased region" description="Basic and acidic residues" evidence="1">
    <location>
        <begin position="602"/>
        <end position="619"/>
    </location>
</feature>
<dbReference type="Gene3D" id="3.40.50.300">
    <property type="entry name" value="P-loop containing nucleotide triphosphate hydrolases"/>
    <property type="match status" value="1"/>
</dbReference>
<dbReference type="SUPFAM" id="SSF52540">
    <property type="entry name" value="P-loop containing nucleoside triphosphate hydrolases"/>
    <property type="match status" value="1"/>
</dbReference>
<dbReference type="EMBL" id="BPLR01020784">
    <property type="protein sequence ID" value="GIX82485.1"/>
    <property type="molecule type" value="Genomic_DNA"/>
</dbReference>
<feature type="compositionally biased region" description="Basic and acidic residues" evidence="1">
    <location>
        <begin position="459"/>
        <end position="469"/>
    </location>
</feature>
<dbReference type="InterPro" id="IPR026302">
    <property type="entry name" value="NEDD4-bd_p2"/>
</dbReference>
<reference evidence="2 3" key="1">
    <citation type="submission" date="2021-06" db="EMBL/GenBank/DDBJ databases">
        <title>Caerostris extrusa draft genome.</title>
        <authorList>
            <person name="Kono N."/>
            <person name="Arakawa K."/>
        </authorList>
    </citation>
    <scope>NUCLEOTIDE SEQUENCE [LARGE SCALE GENOMIC DNA]</scope>
</reference>
<accession>A0AAV4NDS4</accession>
<comment type="caution">
    <text evidence="2">The sequence shown here is derived from an EMBL/GenBank/DDBJ whole genome shotgun (WGS) entry which is preliminary data.</text>
</comment>
<feature type="compositionally biased region" description="Basic and acidic residues" evidence="1">
    <location>
        <begin position="441"/>
        <end position="450"/>
    </location>
</feature>
<sequence>MQKSILEKNPPVKNQIYKAEMLRNSSAVYDDMDPHQSVEYLIDIFKGKVDRDVIEMMFSECCLNVEETVESLMKLVNEEEKEINNNQSGYFDKSSSTPSLKKENKMSKIIQISEMERSNANACEGMKNELASTSFKVKENNPTPSTNFVNSLQANYYYSQKYNHQTQPNKGFDWSSDNVWNPPKPEVARPEINFQSIRRQIKDYQQRNYPNSGAFSLNSGVLRFKSNAPYASRNSLCKTANDCNIELVMLLIRDGKYRTMIILRGLPGSGKSYLAKYLASLDDHCIILSTDDFFNCNGKYVFNWTRLEAAHNWNQSRAKQAVLDGRGPIIIDNTNIEVWEMMPYVSMAKQFGYRLEILEPGTPWKFEVSTLADKNTHGVRNEKIAKMLAKYQYNIDANYFKKFDFKTDLNNDHKSVFDPKGRENGKQPILLEAVVHQEEQSSDALLEKQNKPSTLRCDTSSHEEASHSDKITSYDEYISLEVSKSGNFVEELPEQLQKNRESRPMQNCVENCLLWTEDEDFNNKPDLNTIFESENSCINQEKNQNEEDSLLNFGSPKPQRKNVNICVLPKKFIETEDVKADLVNLNDSFKAGDLKDWETNIENNEKNINNDRSSDDDKVSLMPKPPRVPVETQCKSETFNEIPKIGAKFDSRDGHNAPHKSQRQRSILSLPFIEKDWSFPEYVQNDILERKISSVDNISYSMSGTQTESEDFVLAYKIERKENYSSKYYILSSRNDQSNKKCGFNNHEMHLAVNIKKFLHLKRVLVPRLNST</sequence>
<feature type="region of interest" description="Disordered" evidence="1">
    <location>
        <begin position="602"/>
        <end position="630"/>
    </location>
</feature>
<name>A0AAV4NDS4_CAEEX</name>